<evidence type="ECO:0000256" key="6">
    <source>
        <dbReference type="ARBA" id="ARBA00022801"/>
    </source>
</evidence>
<sequence>MRGMAVLAAGALLWGVSAGPAGADSIRDGQWPLMKYAADRSVWPLSEGAGVTVAVIDSGVSDHQDLAGQVLPGADFSGGGSQGHDDATGHGTGMSSLIAGHGHGGQAGIMGLAPKAKILPVKVGLTDGGDFSGGQETRLAEAIRYATDHGAKVINMSIAGPLGHDTAARDAVKYAVGKDVVLVAGAGNLGQTDDSRVQYPAAFPGVVAVGAVDQQGNLWPGSNRGPELTLVAPGVDIYRATAKSTSSYGKGTGTSDATAYVSAVAALVRAKYPALSAGQVINRIIKSAVAPPDNSKVPGDGYGYGIASPSRALAADPAVDNGPKENPLLTRPESQGGPATGPGTSSTAPMAAGSSGKSGGGISAVVYAAGGVLALLVVVGAVLLLRRRSGRGTATAPGGYQPPAPAGPAPGQPGAQAYQQPYQQPYQQAVQQPGQPPYQQPYQQNPYSAQPPQQYPPQAPQNPPAPPGNPYS</sequence>
<dbReference type="InterPro" id="IPR036852">
    <property type="entry name" value="Peptidase_S8/S53_dom_sf"/>
</dbReference>
<evidence type="ECO:0000256" key="10">
    <source>
        <dbReference type="PROSITE-ProRule" id="PRU01240"/>
    </source>
</evidence>
<evidence type="ECO:0000259" key="14">
    <source>
        <dbReference type="Pfam" id="PF00082"/>
    </source>
</evidence>
<evidence type="ECO:0000256" key="2">
    <source>
        <dbReference type="ARBA" id="ARBA00011073"/>
    </source>
</evidence>
<dbReference type="InterPro" id="IPR000209">
    <property type="entry name" value="Peptidase_S8/S53_dom"/>
</dbReference>
<feature type="region of interest" description="Disordered" evidence="11">
    <location>
        <begin position="314"/>
        <end position="355"/>
    </location>
</feature>
<keyword evidence="4 10" id="KW-0645">Protease</keyword>
<dbReference type="SUPFAM" id="SSF52743">
    <property type="entry name" value="Subtilisin-like"/>
    <property type="match status" value="1"/>
</dbReference>
<evidence type="ECO:0000256" key="8">
    <source>
        <dbReference type="ARBA" id="ARBA00022989"/>
    </source>
</evidence>
<evidence type="ECO:0000256" key="11">
    <source>
        <dbReference type="SAM" id="MobiDB-lite"/>
    </source>
</evidence>
<keyword evidence="6 10" id="KW-0378">Hydrolase</keyword>
<protein>
    <recommendedName>
        <fullName evidence="14">Peptidase S8/S53 domain-containing protein</fullName>
    </recommendedName>
</protein>
<dbReference type="InterPro" id="IPR015500">
    <property type="entry name" value="Peptidase_S8_subtilisin-rel"/>
</dbReference>
<evidence type="ECO:0000256" key="4">
    <source>
        <dbReference type="ARBA" id="ARBA00022670"/>
    </source>
</evidence>
<feature type="compositionally biased region" description="Pro residues" evidence="11">
    <location>
        <begin position="400"/>
        <end position="411"/>
    </location>
</feature>
<evidence type="ECO:0000256" key="3">
    <source>
        <dbReference type="ARBA" id="ARBA00022475"/>
    </source>
</evidence>
<dbReference type="InterPro" id="IPR023827">
    <property type="entry name" value="Peptidase_S8_Asp-AS"/>
</dbReference>
<feature type="region of interest" description="Disordered" evidence="11">
    <location>
        <begin position="75"/>
        <end position="97"/>
    </location>
</feature>
<keyword evidence="7 10" id="KW-0720">Serine protease</keyword>
<evidence type="ECO:0000256" key="9">
    <source>
        <dbReference type="ARBA" id="ARBA00023136"/>
    </source>
</evidence>
<keyword evidence="9 12" id="KW-0472">Membrane</keyword>
<feature type="compositionally biased region" description="Low complexity" evidence="11">
    <location>
        <begin position="440"/>
        <end position="452"/>
    </location>
</feature>
<feature type="compositionally biased region" description="Pro residues" evidence="11">
    <location>
        <begin position="453"/>
        <end position="472"/>
    </location>
</feature>
<feature type="active site" description="Charge relay system" evidence="10">
    <location>
        <position position="255"/>
    </location>
</feature>
<dbReference type="Gene3D" id="3.40.50.200">
    <property type="entry name" value="Peptidase S8/S53 domain"/>
    <property type="match status" value="1"/>
</dbReference>
<evidence type="ECO:0000256" key="1">
    <source>
        <dbReference type="ARBA" id="ARBA00004162"/>
    </source>
</evidence>
<gene>
    <name evidence="15" type="ORF">GCM10009760_30960</name>
</gene>
<evidence type="ECO:0000256" key="13">
    <source>
        <dbReference type="SAM" id="SignalP"/>
    </source>
</evidence>
<feature type="compositionally biased region" description="Low complexity" evidence="11">
    <location>
        <begin position="412"/>
        <end position="433"/>
    </location>
</feature>
<keyword evidence="13" id="KW-0732">Signal</keyword>
<organism evidence="15 16">
    <name type="scientific">Kitasatospora kazusensis</name>
    <dbReference type="NCBI Taxonomy" id="407974"/>
    <lineage>
        <taxon>Bacteria</taxon>
        <taxon>Bacillati</taxon>
        <taxon>Actinomycetota</taxon>
        <taxon>Actinomycetes</taxon>
        <taxon>Kitasatosporales</taxon>
        <taxon>Streptomycetaceae</taxon>
        <taxon>Kitasatospora</taxon>
    </lineage>
</organism>
<comment type="subcellular location">
    <subcellularLocation>
        <location evidence="1">Cell membrane</location>
        <topology evidence="1">Single-pass membrane protein</topology>
    </subcellularLocation>
</comment>
<evidence type="ECO:0000313" key="15">
    <source>
        <dbReference type="EMBL" id="GAA2143981.1"/>
    </source>
</evidence>
<dbReference type="PANTHER" id="PTHR43399">
    <property type="entry name" value="SUBTILISIN-RELATED"/>
    <property type="match status" value="1"/>
</dbReference>
<dbReference type="Pfam" id="PF00082">
    <property type="entry name" value="Peptidase_S8"/>
    <property type="match status" value="1"/>
</dbReference>
<dbReference type="Proteomes" id="UP001422759">
    <property type="component" value="Unassembled WGS sequence"/>
</dbReference>
<evidence type="ECO:0000256" key="12">
    <source>
        <dbReference type="SAM" id="Phobius"/>
    </source>
</evidence>
<feature type="active site" description="Charge relay system" evidence="10">
    <location>
        <position position="57"/>
    </location>
</feature>
<proteinExistence type="inferred from homology"/>
<evidence type="ECO:0000256" key="7">
    <source>
        <dbReference type="ARBA" id="ARBA00022825"/>
    </source>
</evidence>
<dbReference type="InterPro" id="IPR023834">
    <property type="entry name" value="T7SS_pept_S8A_mycosin"/>
</dbReference>
<feature type="compositionally biased region" description="Low complexity" evidence="11">
    <location>
        <begin position="341"/>
        <end position="355"/>
    </location>
</feature>
<dbReference type="PRINTS" id="PR00723">
    <property type="entry name" value="SUBTILISIN"/>
</dbReference>
<comment type="similarity">
    <text evidence="2 10">Belongs to the peptidase S8 family.</text>
</comment>
<dbReference type="EMBL" id="BAAANT010000015">
    <property type="protein sequence ID" value="GAA2143981.1"/>
    <property type="molecule type" value="Genomic_DNA"/>
</dbReference>
<accession>A0ABN2ZL81</accession>
<feature type="domain" description="Peptidase S8/S53" evidence="14">
    <location>
        <begin position="48"/>
        <end position="305"/>
    </location>
</feature>
<keyword evidence="16" id="KW-1185">Reference proteome</keyword>
<evidence type="ECO:0000313" key="16">
    <source>
        <dbReference type="Proteomes" id="UP001422759"/>
    </source>
</evidence>
<feature type="transmembrane region" description="Helical" evidence="12">
    <location>
        <begin position="364"/>
        <end position="385"/>
    </location>
</feature>
<feature type="active site" description="Charge relay system" evidence="10">
    <location>
        <position position="90"/>
    </location>
</feature>
<dbReference type="PANTHER" id="PTHR43399:SF4">
    <property type="entry name" value="CELL WALL-ASSOCIATED PROTEASE"/>
    <property type="match status" value="1"/>
</dbReference>
<evidence type="ECO:0000256" key="5">
    <source>
        <dbReference type="ARBA" id="ARBA00022692"/>
    </source>
</evidence>
<dbReference type="PROSITE" id="PS51892">
    <property type="entry name" value="SUBTILASE"/>
    <property type="match status" value="1"/>
</dbReference>
<reference evidence="15 16" key="1">
    <citation type="journal article" date="2019" name="Int. J. Syst. Evol. Microbiol.">
        <title>The Global Catalogue of Microorganisms (GCM) 10K type strain sequencing project: providing services to taxonomists for standard genome sequencing and annotation.</title>
        <authorList>
            <consortium name="The Broad Institute Genomics Platform"/>
            <consortium name="The Broad Institute Genome Sequencing Center for Infectious Disease"/>
            <person name="Wu L."/>
            <person name="Ma J."/>
        </authorList>
    </citation>
    <scope>NUCLEOTIDE SEQUENCE [LARGE SCALE GENOMIC DNA]</scope>
    <source>
        <strain evidence="15 16">JCM 14560</strain>
    </source>
</reference>
<feature type="chain" id="PRO_5046805515" description="Peptidase S8/S53 domain-containing protein" evidence="13">
    <location>
        <begin position="24"/>
        <end position="472"/>
    </location>
</feature>
<feature type="region of interest" description="Disordered" evidence="11">
    <location>
        <begin position="391"/>
        <end position="472"/>
    </location>
</feature>
<dbReference type="NCBIfam" id="TIGR03921">
    <property type="entry name" value="T7SS_mycosin"/>
    <property type="match status" value="1"/>
</dbReference>
<keyword evidence="5 12" id="KW-0812">Transmembrane</keyword>
<keyword evidence="3" id="KW-1003">Cell membrane</keyword>
<dbReference type="InterPro" id="IPR051048">
    <property type="entry name" value="Peptidase_S8/S53_subtilisin"/>
</dbReference>
<keyword evidence="8 12" id="KW-1133">Transmembrane helix</keyword>
<feature type="signal peptide" evidence="13">
    <location>
        <begin position="1"/>
        <end position="23"/>
    </location>
</feature>
<comment type="caution">
    <text evidence="15">The sequence shown here is derived from an EMBL/GenBank/DDBJ whole genome shotgun (WGS) entry which is preliminary data.</text>
</comment>
<dbReference type="PROSITE" id="PS00136">
    <property type="entry name" value="SUBTILASE_ASP"/>
    <property type="match status" value="1"/>
</dbReference>
<name>A0ABN2ZL81_9ACTN</name>